<comment type="subunit">
    <text evidence="3 6">Homotrimer; associates with NifD.</text>
</comment>
<organism evidence="7 8">
    <name type="scientific">Azotobacter bryophylli</name>
    <dbReference type="NCBI Taxonomy" id="1986537"/>
    <lineage>
        <taxon>Bacteria</taxon>
        <taxon>Pseudomonadati</taxon>
        <taxon>Pseudomonadota</taxon>
        <taxon>Gammaproteobacteria</taxon>
        <taxon>Pseudomonadales</taxon>
        <taxon>Pseudomonadaceae</taxon>
        <taxon>Azotobacter</taxon>
    </lineage>
</organism>
<dbReference type="RefSeq" id="WP_377814369.1">
    <property type="nucleotide sequence ID" value="NZ_JBHRSJ010000019.1"/>
</dbReference>
<accession>A0ABV7AUC9</accession>
<comment type="function">
    <text evidence="1 6">May protect the nitrogenase Fe-Mo protein from oxidative damage.</text>
</comment>
<evidence type="ECO:0000313" key="7">
    <source>
        <dbReference type="EMBL" id="MFC2972718.1"/>
    </source>
</evidence>
<evidence type="ECO:0000256" key="4">
    <source>
        <dbReference type="ARBA" id="ARBA00016274"/>
    </source>
</evidence>
<dbReference type="EMBL" id="JBHRSJ010000019">
    <property type="protein sequence ID" value="MFC2972718.1"/>
    <property type="molecule type" value="Genomic_DNA"/>
</dbReference>
<comment type="similarity">
    <text evidence="2 6">Belongs to the NifW family.</text>
</comment>
<evidence type="ECO:0000256" key="1">
    <source>
        <dbReference type="ARBA" id="ARBA00002247"/>
    </source>
</evidence>
<evidence type="ECO:0000256" key="6">
    <source>
        <dbReference type="HAMAP-Rule" id="MF_00529"/>
    </source>
</evidence>
<dbReference type="Proteomes" id="UP001595457">
    <property type="component" value="Unassembled WGS sequence"/>
</dbReference>
<evidence type="ECO:0000313" key="8">
    <source>
        <dbReference type="Proteomes" id="UP001595457"/>
    </source>
</evidence>
<gene>
    <name evidence="6 7" type="primary">nifW</name>
    <name evidence="7" type="ORF">ACFOJE_10900</name>
</gene>
<evidence type="ECO:0000256" key="3">
    <source>
        <dbReference type="ARBA" id="ARBA00011284"/>
    </source>
</evidence>
<dbReference type="Pfam" id="PF03206">
    <property type="entry name" value="NifW"/>
    <property type="match status" value="1"/>
</dbReference>
<name>A0ABV7AUC9_9GAMM</name>
<dbReference type="InterPro" id="IPR004893">
    <property type="entry name" value="NifW"/>
</dbReference>
<dbReference type="HAMAP" id="MF_00529">
    <property type="entry name" value="NifW"/>
    <property type="match status" value="1"/>
</dbReference>
<reference evidence="8" key="1">
    <citation type="journal article" date="2019" name="Int. J. Syst. Evol. Microbiol.">
        <title>The Global Catalogue of Microorganisms (GCM) 10K type strain sequencing project: providing services to taxonomists for standard genome sequencing and annotation.</title>
        <authorList>
            <consortium name="The Broad Institute Genomics Platform"/>
            <consortium name="The Broad Institute Genome Sequencing Center for Infectious Disease"/>
            <person name="Wu L."/>
            <person name="Ma J."/>
        </authorList>
    </citation>
    <scope>NUCLEOTIDE SEQUENCE [LARGE SCALE GENOMIC DNA]</scope>
    <source>
        <strain evidence="8">KCTC 62195</strain>
    </source>
</reference>
<dbReference type="PIRSF" id="PIRSF005790">
    <property type="entry name" value="NifW"/>
    <property type="match status" value="1"/>
</dbReference>
<proteinExistence type="inferred from homology"/>
<protein>
    <recommendedName>
        <fullName evidence="4 6">Nitrogenase-stabilizing/protective protein NifW</fullName>
    </recommendedName>
</protein>
<keyword evidence="5 6" id="KW-0535">Nitrogen fixation</keyword>
<evidence type="ECO:0000256" key="2">
    <source>
        <dbReference type="ARBA" id="ARBA00008351"/>
    </source>
</evidence>
<keyword evidence="8" id="KW-1185">Reference proteome</keyword>
<comment type="caution">
    <text evidence="7">The sequence shown here is derived from an EMBL/GenBank/DDBJ whole genome shotgun (WGS) entry which is preliminary data.</text>
</comment>
<sequence length="115" mass="13297">MTVQPFSPDSDLTLDEAMDELVSAEDFLEFFSVPFEQKVVHVNRLHIMQRYHDYLGKAGDLGAHDDEALYAVYRQLLARAYQDFVESDALTEKVFKVFHMHEPQKTFVSIDQLLG</sequence>
<evidence type="ECO:0000256" key="5">
    <source>
        <dbReference type="ARBA" id="ARBA00023231"/>
    </source>
</evidence>